<dbReference type="AlphaFoldDB" id="A0A8J6N8D1"/>
<evidence type="ECO:0000313" key="2">
    <source>
        <dbReference type="Proteomes" id="UP000603545"/>
    </source>
</evidence>
<reference evidence="1 2" key="1">
    <citation type="submission" date="2020-08" db="EMBL/GenBank/DDBJ databases">
        <title>Bridging the membrane lipid divide: bacteria of the FCB group superphylum have the potential to synthesize archaeal ether lipids.</title>
        <authorList>
            <person name="Villanueva L."/>
            <person name="Von Meijenfeldt F.A.B."/>
            <person name="Westbye A.B."/>
            <person name="Yadav S."/>
            <person name="Hopmans E.C."/>
            <person name="Dutilh B.E."/>
            <person name="Sinninghe Damste J.S."/>
        </authorList>
    </citation>
    <scope>NUCLEOTIDE SEQUENCE [LARGE SCALE GENOMIC DNA]</scope>
    <source>
        <strain evidence="1">NIOZ-UU82</strain>
    </source>
</reference>
<evidence type="ECO:0000313" key="1">
    <source>
        <dbReference type="EMBL" id="MBC8200388.1"/>
    </source>
</evidence>
<organism evidence="1 2">
    <name type="scientific">Candidatus Desulfaltia bathyphila</name>
    <dbReference type="NCBI Taxonomy" id="2841697"/>
    <lineage>
        <taxon>Bacteria</taxon>
        <taxon>Pseudomonadati</taxon>
        <taxon>Thermodesulfobacteriota</taxon>
        <taxon>Desulfobacteria</taxon>
        <taxon>Desulfobacterales</taxon>
        <taxon>Desulfobacterales incertae sedis</taxon>
        <taxon>Candidatus Desulfaltia</taxon>
    </lineage>
</organism>
<protein>
    <submittedName>
        <fullName evidence="1">YkgJ family cysteine cluster protein</fullName>
    </submittedName>
</protein>
<dbReference type="InterPro" id="IPR005358">
    <property type="entry name" value="Puta_zinc/iron-chelating_dom"/>
</dbReference>
<dbReference type="Pfam" id="PF03692">
    <property type="entry name" value="CxxCxxCC"/>
    <property type="match status" value="1"/>
</dbReference>
<dbReference type="PANTHER" id="PTHR35866:SF1">
    <property type="entry name" value="YKGJ FAMILY CYSTEINE CLUSTER PROTEIN"/>
    <property type="match status" value="1"/>
</dbReference>
<dbReference type="EMBL" id="JACNLL010000105">
    <property type="protein sequence ID" value="MBC8200388.1"/>
    <property type="molecule type" value="Genomic_DNA"/>
</dbReference>
<dbReference type="PANTHER" id="PTHR35866">
    <property type="entry name" value="PUTATIVE-RELATED"/>
    <property type="match status" value="1"/>
</dbReference>
<accession>A0A8J6N8D1</accession>
<gene>
    <name evidence="1" type="ORF">H8E80_10190</name>
</gene>
<proteinExistence type="predicted"/>
<sequence>MDERKQSNCIRCGTCCKKGGPSFHLEDKNLIEKGIILSKYIYTIREGEPAFDNVQGRLLTATTDIIKIKGGKHSWTCIFFDEDDNNCKIYKNRPIECRALKCWNTEELERIYSKNRLTRKDLLSKIKGLWNLIEDHQARCSYKKIKGFVRELNTDKRNEAIEGLLDIIQYDIHLRPLFAEKAGINPDMIDFLFGRPLTETIKMYNLQVKHKGDRYYLKQTTHLH</sequence>
<comment type="caution">
    <text evidence="1">The sequence shown here is derived from an EMBL/GenBank/DDBJ whole genome shotgun (WGS) entry which is preliminary data.</text>
</comment>
<name>A0A8J6N8D1_9BACT</name>
<dbReference type="Proteomes" id="UP000603545">
    <property type="component" value="Unassembled WGS sequence"/>
</dbReference>